<protein>
    <submittedName>
        <fullName evidence="1">Uncharacterized protein</fullName>
    </submittedName>
</protein>
<name>A0ACB9RM64_9MYRT</name>
<reference evidence="2" key="1">
    <citation type="journal article" date="2023" name="Front. Plant Sci.">
        <title>Chromosomal-level genome assembly of Melastoma candidum provides insights into trichome evolution.</title>
        <authorList>
            <person name="Zhong Y."/>
            <person name="Wu W."/>
            <person name="Sun C."/>
            <person name="Zou P."/>
            <person name="Liu Y."/>
            <person name="Dai S."/>
            <person name="Zhou R."/>
        </authorList>
    </citation>
    <scope>NUCLEOTIDE SEQUENCE [LARGE SCALE GENOMIC DNA]</scope>
</reference>
<gene>
    <name evidence="1" type="ORF">MLD38_006028</name>
</gene>
<dbReference type="Proteomes" id="UP001057402">
    <property type="component" value="Chromosome 3"/>
</dbReference>
<dbReference type="EMBL" id="CM042882">
    <property type="protein sequence ID" value="KAI4379775.1"/>
    <property type="molecule type" value="Genomic_DNA"/>
</dbReference>
<comment type="caution">
    <text evidence="1">The sequence shown here is derived from an EMBL/GenBank/DDBJ whole genome shotgun (WGS) entry which is preliminary data.</text>
</comment>
<evidence type="ECO:0000313" key="2">
    <source>
        <dbReference type="Proteomes" id="UP001057402"/>
    </source>
</evidence>
<organism evidence="1 2">
    <name type="scientific">Melastoma candidum</name>
    <dbReference type="NCBI Taxonomy" id="119954"/>
    <lineage>
        <taxon>Eukaryota</taxon>
        <taxon>Viridiplantae</taxon>
        <taxon>Streptophyta</taxon>
        <taxon>Embryophyta</taxon>
        <taxon>Tracheophyta</taxon>
        <taxon>Spermatophyta</taxon>
        <taxon>Magnoliopsida</taxon>
        <taxon>eudicotyledons</taxon>
        <taxon>Gunneridae</taxon>
        <taxon>Pentapetalae</taxon>
        <taxon>rosids</taxon>
        <taxon>malvids</taxon>
        <taxon>Myrtales</taxon>
        <taxon>Melastomataceae</taxon>
        <taxon>Melastomatoideae</taxon>
        <taxon>Melastomateae</taxon>
        <taxon>Melastoma</taxon>
    </lineage>
</organism>
<proteinExistence type="predicted"/>
<keyword evidence="2" id="KW-1185">Reference proteome</keyword>
<accession>A0ACB9RM64</accession>
<sequence>MKGQEANWELYMKQKSTEAIQYQKEEAATQKAQANAEFYTWKQAADATMYGKKLEAEGMVALADNQGRYLGMLLEALGGNYAALGDCMMINGGMFQGGGQDQC</sequence>
<evidence type="ECO:0000313" key="1">
    <source>
        <dbReference type="EMBL" id="KAI4379775.1"/>
    </source>
</evidence>